<feature type="domain" description="Barstar (barnase inhibitor)" evidence="1">
    <location>
        <begin position="40"/>
        <end position="124"/>
    </location>
</feature>
<organism evidence="2 3">
    <name type="scientific">Phytohabitans aurantiacus</name>
    <dbReference type="NCBI Taxonomy" id="3016789"/>
    <lineage>
        <taxon>Bacteria</taxon>
        <taxon>Bacillati</taxon>
        <taxon>Actinomycetota</taxon>
        <taxon>Actinomycetes</taxon>
        <taxon>Micromonosporales</taxon>
        <taxon>Micromonosporaceae</taxon>
    </lineage>
</organism>
<evidence type="ECO:0000313" key="2">
    <source>
        <dbReference type="EMBL" id="GLI00620.1"/>
    </source>
</evidence>
<evidence type="ECO:0000313" key="3">
    <source>
        <dbReference type="Proteomes" id="UP001144280"/>
    </source>
</evidence>
<protein>
    <recommendedName>
        <fullName evidence="1">Barstar (barnase inhibitor) domain-containing protein</fullName>
    </recommendedName>
</protein>
<reference evidence="2" key="1">
    <citation type="submission" date="2022-12" db="EMBL/GenBank/DDBJ databases">
        <title>New Phytohabitans aurantiacus sp. RD004123 nov., an actinomycete isolated from soil.</title>
        <authorList>
            <person name="Triningsih D.W."/>
            <person name="Harunari E."/>
            <person name="Igarashi Y."/>
        </authorList>
    </citation>
    <scope>NUCLEOTIDE SEQUENCE</scope>
    <source>
        <strain evidence="2">RD004123</strain>
    </source>
</reference>
<proteinExistence type="predicted"/>
<name>A0ABQ5R3T9_9ACTN</name>
<evidence type="ECO:0000259" key="1">
    <source>
        <dbReference type="Pfam" id="PF01337"/>
    </source>
</evidence>
<dbReference type="InterPro" id="IPR000468">
    <property type="entry name" value="Barstar"/>
</dbReference>
<sequence length="175" mass="19553">MRGTHPEDFLLLNAGHIHLYRHRWSVDRLLADLTALDYAAIYVDLATCGDADAVRDAVIEAVPDWPAGYGRASWDGFADGLADHLLHDARPLAVVVLAGFDLAPRQCASDSLVLLDLLASMARWHLLFGRRLICLIKTDEPDLQLRAVGAEHVAWNRHEQLMTHRTSARRPPRIP</sequence>
<accession>A0ABQ5R3T9</accession>
<keyword evidence="3" id="KW-1185">Reference proteome</keyword>
<dbReference type="Pfam" id="PF01337">
    <property type="entry name" value="Barstar"/>
    <property type="match status" value="1"/>
</dbReference>
<gene>
    <name evidence="2" type="ORF">Pa4123_58960</name>
</gene>
<dbReference type="Proteomes" id="UP001144280">
    <property type="component" value="Unassembled WGS sequence"/>
</dbReference>
<dbReference type="EMBL" id="BSDI01000033">
    <property type="protein sequence ID" value="GLI00620.1"/>
    <property type="molecule type" value="Genomic_DNA"/>
</dbReference>
<comment type="caution">
    <text evidence="2">The sequence shown here is derived from an EMBL/GenBank/DDBJ whole genome shotgun (WGS) entry which is preliminary data.</text>
</comment>